<name>A0A975G7L1_9BACT</name>
<reference evidence="2" key="1">
    <citation type="submission" date="2021-04" db="EMBL/GenBank/DDBJ databases">
        <title>Luteolibacter sp. 32A isolated from the skin of an Anderson's salamander (Ambystoma andersonii).</title>
        <authorList>
            <person name="Spergser J."/>
            <person name="Busse H.-J."/>
        </authorList>
    </citation>
    <scope>NUCLEOTIDE SEQUENCE</scope>
    <source>
        <strain evidence="2">32A</strain>
    </source>
</reference>
<feature type="domain" description="Nucleotide-diphospho-sugar transferase" evidence="1">
    <location>
        <begin position="36"/>
        <end position="190"/>
    </location>
</feature>
<dbReference type="EMBL" id="CP073100">
    <property type="protein sequence ID" value="QUE50241.1"/>
    <property type="molecule type" value="Genomic_DNA"/>
</dbReference>
<accession>A0A975G7L1</accession>
<protein>
    <recommendedName>
        <fullName evidence="1">Nucleotide-diphospho-sugar transferase domain-containing protein</fullName>
    </recommendedName>
</protein>
<dbReference type="AlphaFoldDB" id="A0A975G7L1"/>
<keyword evidence="3" id="KW-1185">Reference proteome</keyword>
<proteinExistence type="predicted"/>
<organism evidence="2 3">
    <name type="scientific">Luteolibacter ambystomatis</name>
    <dbReference type="NCBI Taxonomy" id="2824561"/>
    <lineage>
        <taxon>Bacteria</taxon>
        <taxon>Pseudomonadati</taxon>
        <taxon>Verrucomicrobiota</taxon>
        <taxon>Verrucomicrobiia</taxon>
        <taxon>Verrucomicrobiales</taxon>
        <taxon>Verrucomicrobiaceae</taxon>
        <taxon>Luteolibacter</taxon>
    </lineage>
</organism>
<dbReference type="RefSeq" id="WP_211630360.1">
    <property type="nucleotide sequence ID" value="NZ_CP073100.1"/>
</dbReference>
<gene>
    <name evidence="2" type="ORF">KBB96_15355</name>
</gene>
<dbReference type="KEGG" id="lamb:KBB96_15355"/>
<evidence type="ECO:0000313" key="3">
    <source>
        <dbReference type="Proteomes" id="UP000676169"/>
    </source>
</evidence>
<evidence type="ECO:0000259" key="1">
    <source>
        <dbReference type="Pfam" id="PF03407"/>
    </source>
</evidence>
<sequence>MKVFCCFTPAHEILFSGYFQPSLPSDFEVRSTLLDLKGAGDFYSKEFMECIRRKIDLIVRSMEENDGQVILWSDVDIIYLESTAADLKAIYEASGKEVLFQAEGPKTTEVNTGFIVCRASPAMADFFREVGARLAADPGKNEQAVVNDMLREGAKVSWGTLPLEYYARTHGWPAPDNIRIYHANYTAGKDGIGQKIQQFREMRAIRRYGMVAKLWFGLGKVPKKLKRIAGR</sequence>
<dbReference type="Proteomes" id="UP000676169">
    <property type="component" value="Chromosome"/>
</dbReference>
<dbReference type="Pfam" id="PF03407">
    <property type="entry name" value="Nucleotid_trans"/>
    <property type="match status" value="1"/>
</dbReference>
<evidence type="ECO:0000313" key="2">
    <source>
        <dbReference type="EMBL" id="QUE50241.1"/>
    </source>
</evidence>
<dbReference type="InterPro" id="IPR005069">
    <property type="entry name" value="Nucl-diP-sugar_transferase"/>
</dbReference>